<dbReference type="Proteomes" id="UP000544122">
    <property type="component" value="Unassembled WGS sequence"/>
</dbReference>
<dbReference type="EMBL" id="JAAVLX010000001">
    <property type="protein sequence ID" value="NOJ38433.1"/>
    <property type="molecule type" value="Genomic_DNA"/>
</dbReference>
<proteinExistence type="predicted"/>
<feature type="transmembrane region" description="Helical" evidence="7">
    <location>
        <begin position="136"/>
        <end position="156"/>
    </location>
</feature>
<keyword evidence="2" id="KW-0813">Transport</keyword>
<evidence type="ECO:0000256" key="2">
    <source>
        <dbReference type="ARBA" id="ARBA00022448"/>
    </source>
</evidence>
<evidence type="ECO:0000313" key="9">
    <source>
        <dbReference type="Proteomes" id="UP000544122"/>
    </source>
</evidence>
<dbReference type="GO" id="GO:0015293">
    <property type="term" value="F:symporter activity"/>
    <property type="evidence" value="ECO:0007669"/>
    <property type="project" value="UniProtKB-KW"/>
</dbReference>
<dbReference type="NCBIfam" id="NF037982">
    <property type="entry name" value="Nramp_1"/>
    <property type="match status" value="1"/>
</dbReference>
<dbReference type="GO" id="GO:0034755">
    <property type="term" value="P:iron ion transmembrane transport"/>
    <property type="evidence" value="ECO:0007669"/>
    <property type="project" value="TreeGrafter"/>
</dbReference>
<dbReference type="InterPro" id="IPR001046">
    <property type="entry name" value="NRAMP_fam"/>
</dbReference>
<dbReference type="PANTHER" id="PTHR11706:SF33">
    <property type="entry name" value="NATURAL RESISTANCE-ASSOCIATED MACROPHAGE PROTEIN 2"/>
    <property type="match status" value="1"/>
</dbReference>
<feature type="transmembrane region" description="Helical" evidence="7">
    <location>
        <begin position="99"/>
        <end position="124"/>
    </location>
</feature>
<feature type="transmembrane region" description="Helical" evidence="7">
    <location>
        <begin position="230"/>
        <end position="252"/>
    </location>
</feature>
<comment type="subcellular location">
    <subcellularLocation>
        <location evidence="1">Membrane</location>
        <topology evidence="1">Multi-pass membrane protein</topology>
    </subcellularLocation>
</comment>
<accession>A0A7Y4GMC4</accession>
<evidence type="ECO:0000256" key="7">
    <source>
        <dbReference type="SAM" id="Phobius"/>
    </source>
</evidence>
<comment type="caution">
    <text evidence="8">The sequence shown here is derived from an EMBL/GenBank/DDBJ whole genome shotgun (WGS) entry which is preliminary data.</text>
</comment>
<feature type="transmembrane region" description="Helical" evidence="7">
    <location>
        <begin position="325"/>
        <end position="343"/>
    </location>
</feature>
<feature type="transmembrane region" description="Helical" evidence="7">
    <location>
        <begin position="74"/>
        <end position="93"/>
    </location>
</feature>
<keyword evidence="5 7" id="KW-1133">Transmembrane helix</keyword>
<evidence type="ECO:0000256" key="3">
    <source>
        <dbReference type="ARBA" id="ARBA00022692"/>
    </source>
</evidence>
<organism evidence="8 9">
    <name type="scientific">Bradyrhizobium australiense</name>
    <dbReference type="NCBI Taxonomy" id="2721161"/>
    <lineage>
        <taxon>Bacteria</taxon>
        <taxon>Pseudomonadati</taxon>
        <taxon>Pseudomonadota</taxon>
        <taxon>Alphaproteobacteria</taxon>
        <taxon>Hyphomicrobiales</taxon>
        <taxon>Nitrobacteraceae</taxon>
        <taxon>Bradyrhizobium</taxon>
    </lineage>
</organism>
<dbReference type="GO" id="GO:0005886">
    <property type="term" value="C:plasma membrane"/>
    <property type="evidence" value="ECO:0007669"/>
    <property type="project" value="TreeGrafter"/>
</dbReference>
<reference evidence="8 9" key="1">
    <citation type="submission" date="2020-03" db="EMBL/GenBank/DDBJ databases">
        <title>Bradyrhizobium diversity isolated from nodules of Indigofera sp.</title>
        <authorList>
            <person name="Klepa M."/>
            <person name="Helene L."/>
            <person name="Hungria M."/>
        </authorList>
    </citation>
    <scope>NUCLEOTIDE SEQUENCE [LARGE SCALE GENOMIC DNA]</scope>
    <source>
        <strain evidence="8 9">WSM 1791</strain>
    </source>
</reference>
<sequence length="411" mass="43968">MRAIGLGVVTGAADDDCSAIGTYASAGAQFGPALLWTAPVTFPMMFAVVYLSAKLGQVTGRGLFHVIKEHYPGWILWPALIAVLIGNTIEAAADLGGMAAALNLLIPLPIPWIVIGVAATILAVQIWGSYQLIRNIFRWLALALFAYVGSAVLAKPDLAEVLRGTFVPTIEFSREFLSILVAIVGTTLSAYLYTWQSNVEVEEEIEQGRTKLEQREGATSDELRQSRIDIVVGMLFSNLIMYFIILSTGATLHKAGEKNIETAAQAAEALRPLAGDAAGLLFTVGIIAVGFLAVPIMTTGAAYDLCQVLGWKSSLHAKPKEAGKFYALIASFTVIAVVMNFLGFNPMKALVYSGIVQGFSTPPLLLFIMLMTSSHAIMGDKTNSTWTNLLGWATVAVIFSASAGLVVSWFL</sequence>
<feature type="transmembrane region" description="Helical" evidence="7">
    <location>
        <begin position="33"/>
        <end position="53"/>
    </location>
</feature>
<gene>
    <name evidence="8" type="ORF">HCN58_02190</name>
</gene>
<feature type="transmembrane region" description="Helical" evidence="7">
    <location>
        <begin position="389"/>
        <end position="410"/>
    </location>
</feature>
<dbReference type="Pfam" id="PF01566">
    <property type="entry name" value="Nramp"/>
    <property type="match status" value="1"/>
</dbReference>
<dbReference type="GO" id="GO:0015086">
    <property type="term" value="F:cadmium ion transmembrane transporter activity"/>
    <property type="evidence" value="ECO:0007669"/>
    <property type="project" value="TreeGrafter"/>
</dbReference>
<keyword evidence="9" id="KW-1185">Reference proteome</keyword>
<evidence type="ECO:0000256" key="6">
    <source>
        <dbReference type="ARBA" id="ARBA00023136"/>
    </source>
</evidence>
<dbReference type="GO" id="GO:0005384">
    <property type="term" value="F:manganese ion transmembrane transporter activity"/>
    <property type="evidence" value="ECO:0007669"/>
    <property type="project" value="TreeGrafter"/>
</dbReference>
<keyword evidence="4" id="KW-0769">Symport</keyword>
<evidence type="ECO:0000313" key="8">
    <source>
        <dbReference type="EMBL" id="NOJ38433.1"/>
    </source>
</evidence>
<dbReference type="PANTHER" id="PTHR11706">
    <property type="entry name" value="SOLUTE CARRIER PROTEIN FAMILY 11 MEMBER"/>
    <property type="match status" value="1"/>
</dbReference>
<dbReference type="RefSeq" id="WP_171577721.1">
    <property type="nucleotide sequence ID" value="NZ_JAAVLX010000001.1"/>
</dbReference>
<keyword evidence="6 7" id="KW-0472">Membrane</keyword>
<evidence type="ECO:0000256" key="4">
    <source>
        <dbReference type="ARBA" id="ARBA00022847"/>
    </source>
</evidence>
<feature type="transmembrane region" description="Helical" evidence="7">
    <location>
        <begin position="349"/>
        <end position="368"/>
    </location>
</feature>
<feature type="transmembrane region" description="Helical" evidence="7">
    <location>
        <begin position="280"/>
        <end position="305"/>
    </location>
</feature>
<keyword evidence="3 7" id="KW-0812">Transmembrane</keyword>
<protein>
    <submittedName>
        <fullName evidence="8">Nramp family divalent metal transporter</fullName>
    </submittedName>
</protein>
<name>A0A7Y4GMC4_9BRAD</name>
<evidence type="ECO:0000256" key="5">
    <source>
        <dbReference type="ARBA" id="ARBA00022989"/>
    </source>
</evidence>
<dbReference type="AlphaFoldDB" id="A0A7Y4GMC4"/>
<evidence type="ECO:0000256" key="1">
    <source>
        <dbReference type="ARBA" id="ARBA00004141"/>
    </source>
</evidence>